<dbReference type="InterPro" id="IPR014043">
    <property type="entry name" value="Acyl_transferase_dom"/>
</dbReference>
<dbReference type="CDD" id="cd05930">
    <property type="entry name" value="A_NRPS"/>
    <property type="match status" value="1"/>
</dbReference>
<dbReference type="SMART" id="SM01294">
    <property type="entry name" value="PKS_PP_betabranch"/>
    <property type="match status" value="1"/>
</dbReference>
<dbReference type="EMBL" id="WXEW01000001">
    <property type="protein sequence ID" value="NAS20276.1"/>
    <property type="molecule type" value="Genomic_DNA"/>
</dbReference>
<dbReference type="CDD" id="cd00833">
    <property type="entry name" value="PKS"/>
    <property type="match status" value="1"/>
</dbReference>
<keyword evidence="4" id="KW-0808">Transferase</keyword>
<evidence type="ECO:0000256" key="7">
    <source>
        <dbReference type="SAM" id="MobiDB-lite"/>
    </source>
</evidence>
<dbReference type="SUPFAM" id="SSF53901">
    <property type="entry name" value="Thiolase-like"/>
    <property type="match status" value="1"/>
</dbReference>
<dbReference type="GO" id="GO:0031177">
    <property type="term" value="F:phosphopantetheine binding"/>
    <property type="evidence" value="ECO:0007669"/>
    <property type="project" value="InterPro"/>
</dbReference>
<dbReference type="InterPro" id="IPR006162">
    <property type="entry name" value="Ppantetheine_attach_site"/>
</dbReference>
<dbReference type="InterPro" id="IPR014030">
    <property type="entry name" value="Ketoacyl_synth_N"/>
</dbReference>
<dbReference type="InterPro" id="IPR042099">
    <property type="entry name" value="ANL_N_sf"/>
</dbReference>
<accession>A0A7C9NJS7</accession>
<dbReference type="Gene3D" id="3.40.50.720">
    <property type="entry name" value="NAD(P)-binding Rossmann-like Domain"/>
    <property type="match status" value="1"/>
</dbReference>
<keyword evidence="5" id="KW-0012">Acyltransferase</keyword>
<dbReference type="Pfam" id="PF00550">
    <property type="entry name" value="PP-binding"/>
    <property type="match status" value="3"/>
</dbReference>
<dbReference type="Gene3D" id="3.30.559.10">
    <property type="entry name" value="Chloramphenicol acetyltransferase-like domain"/>
    <property type="match status" value="2"/>
</dbReference>
<gene>
    <name evidence="10" type="ORF">GT755_01100</name>
</gene>
<dbReference type="InterPro" id="IPR001227">
    <property type="entry name" value="Ac_transferase_dom_sf"/>
</dbReference>
<dbReference type="PROSITE" id="PS00455">
    <property type="entry name" value="AMP_BINDING"/>
    <property type="match status" value="2"/>
</dbReference>
<dbReference type="Pfam" id="PF00668">
    <property type="entry name" value="Condensation"/>
    <property type="match status" value="2"/>
</dbReference>
<dbReference type="SMART" id="SM00822">
    <property type="entry name" value="PKS_KR"/>
    <property type="match status" value="1"/>
</dbReference>
<evidence type="ECO:0000256" key="5">
    <source>
        <dbReference type="ARBA" id="ARBA00023315"/>
    </source>
</evidence>
<dbReference type="SUPFAM" id="SSF47336">
    <property type="entry name" value="ACP-like"/>
    <property type="match status" value="3"/>
</dbReference>
<dbReference type="InterPro" id="IPR014031">
    <property type="entry name" value="Ketoacyl_synth_C"/>
</dbReference>
<dbReference type="PROSITE" id="PS50075">
    <property type="entry name" value="CARRIER"/>
    <property type="match status" value="3"/>
</dbReference>
<dbReference type="InterPro" id="IPR018201">
    <property type="entry name" value="Ketoacyl_synth_AS"/>
</dbReference>
<dbReference type="Pfam" id="PF08659">
    <property type="entry name" value="KR"/>
    <property type="match status" value="1"/>
</dbReference>
<dbReference type="PROSITE" id="PS00606">
    <property type="entry name" value="KS3_1"/>
    <property type="match status" value="1"/>
</dbReference>
<dbReference type="Pfam" id="PF00501">
    <property type="entry name" value="AMP-binding"/>
    <property type="match status" value="3"/>
</dbReference>
<feature type="domain" description="Ketosynthase family 3 (KS3)" evidence="9">
    <location>
        <begin position="595"/>
        <end position="992"/>
    </location>
</feature>
<dbReference type="SUPFAM" id="SSF52151">
    <property type="entry name" value="FabD/lysophospholipase-like"/>
    <property type="match status" value="1"/>
</dbReference>
<keyword evidence="11" id="KW-1185">Reference proteome</keyword>
<dbReference type="Proteomes" id="UP000479526">
    <property type="component" value="Unassembled WGS sequence"/>
</dbReference>
<dbReference type="InterPro" id="IPR001242">
    <property type="entry name" value="Condensation_dom"/>
</dbReference>
<protein>
    <submittedName>
        <fullName evidence="10">Amino acid adenylation domain-containing protein</fullName>
    </submittedName>
</protein>
<comment type="cofactor">
    <cofactor evidence="1">
        <name>pantetheine 4'-phosphate</name>
        <dbReference type="ChEBI" id="CHEBI:47942"/>
    </cofactor>
</comment>
<dbReference type="RefSeq" id="WP_161477802.1">
    <property type="nucleotide sequence ID" value="NZ_WXEW01000001.1"/>
</dbReference>
<dbReference type="SUPFAM" id="SSF51735">
    <property type="entry name" value="NAD(P)-binding Rossmann-fold domains"/>
    <property type="match status" value="1"/>
</dbReference>
<keyword evidence="2" id="KW-0596">Phosphopantetheine</keyword>
<evidence type="ECO:0000256" key="1">
    <source>
        <dbReference type="ARBA" id="ARBA00001957"/>
    </source>
</evidence>
<dbReference type="InterPro" id="IPR023213">
    <property type="entry name" value="CAT-like_dom_sf"/>
</dbReference>
<dbReference type="InterPro" id="IPR057326">
    <property type="entry name" value="KR_dom"/>
</dbReference>
<dbReference type="Gene3D" id="3.30.559.30">
    <property type="entry name" value="Nonribosomal peptide synthetase, condensation domain"/>
    <property type="match status" value="2"/>
</dbReference>
<dbReference type="Pfam" id="PF02801">
    <property type="entry name" value="Ketoacyl-synt_C"/>
    <property type="match status" value="1"/>
</dbReference>
<dbReference type="Pfam" id="PF13193">
    <property type="entry name" value="AMP-binding_C"/>
    <property type="match status" value="1"/>
</dbReference>
<evidence type="ECO:0000256" key="4">
    <source>
        <dbReference type="ARBA" id="ARBA00022679"/>
    </source>
</evidence>
<dbReference type="NCBIfam" id="TIGR01733">
    <property type="entry name" value="AA-adenyl-dom"/>
    <property type="match status" value="1"/>
</dbReference>
<evidence type="ECO:0000256" key="2">
    <source>
        <dbReference type="ARBA" id="ARBA00022450"/>
    </source>
</evidence>
<dbReference type="GO" id="GO:0004312">
    <property type="term" value="F:fatty acid synthase activity"/>
    <property type="evidence" value="ECO:0007669"/>
    <property type="project" value="TreeGrafter"/>
</dbReference>
<feature type="domain" description="Carrier" evidence="8">
    <location>
        <begin position="1801"/>
        <end position="1876"/>
    </location>
</feature>
<comment type="caution">
    <text evidence="10">The sequence shown here is derived from an EMBL/GenBank/DDBJ whole genome shotgun (WGS) entry which is preliminary data.</text>
</comment>
<evidence type="ECO:0000256" key="6">
    <source>
        <dbReference type="ARBA" id="ARBA00029443"/>
    </source>
</evidence>
<dbReference type="InterPro" id="IPR016035">
    <property type="entry name" value="Acyl_Trfase/lysoPLipase"/>
</dbReference>
<evidence type="ECO:0000259" key="8">
    <source>
        <dbReference type="PROSITE" id="PS50075"/>
    </source>
</evidence>
<evidence type="ECO:0000313" key="11">
    <source>
        <dbReference type="Proteomes" id="UP000479526"/>
    </source>
</evidence>
<dbReference type="SMART" id="SM00823">
    <property type="entry name" value="PKS_PP"/>
    <property type="match status" value="3"/>
</dbReference>
<dbReference type="Pfam" id="PF16197">
    <property type="entry name" value="KAsynt_C_assoc"/>
    <property type="match status" value="1"/>
</dbReference>
<dbReference type="InterPro" id="IPR036291">
    <property type="entry name" value="NAD(P)-bd_dom_sf"/>
</dbReference>
<dbReference type="InterPro" id="IPR013968">
    <property type="entry name" value="PKS_KR"/>
</dbReference>
<keyword evidence="3" id="KW-0597">Phosphoprotein</keyword>
<dbReference type="InterPro" id="IPR020841">
    <property type="entry name" value="PKS_Beta-ketoAc_synthase_dom"/>
</dbReference>
<dbReference type="PROSITE" id="PS52004">
    <property type="entry name" value="KS3_2"/>
    <property type="match status" value="1"/>
</dbReference>
<dbReference type="GO" id="GO:0006633">
    <property type="term" value="P:fatty acid biosynthetic process"/>
    <property type="evidence" value="ECO:0007669"/>
    <property type="project" value="InterPro"/>
</dbReference>
<dbReference type="Gene3D" id="3.40.50.12780">
    <property type="entry name" value="N-terminal domain of ligase-like"/>
    <property type="match status" value="2"/>
</dbReference>
<dbReference type="Gene3D" id="1.10.1200.10">
    <property type="entry name" value="ACP-like"/>
    <property type="match status" value="3"/>
</dbReference>
<dbReference type="InterPro" id="IPR032821">
    <property type="entry name" value="PKS_assoc"/>
</dbReference>
<dbReference type="Gene3D" id="3.30.70.3290">
    <property type="match status" value="1"/>
</dbReference>
<dbReference type="GO" id="GO:0004315">
    <property type="term" value="F:3-oxoacyl-[acyl-carrier-protein] synthase activity"/>
    <property type="evidence" value="ECO:0007669"/>
    <property type="project" value="InterPro"/>
</dbReference>
<name>A0A7C9NJS7_9ACTN</name>
<dbReference type="InterPro" id="IPR050091">
    <property type="entry name" value="PKS_NRPS_Biosynth_Enz"/>
</dbReference>
<dbReference type="Pfam" id="PF00109">
    <property type="entry name" value="ketoacyl-synt"/>
    <property type="match status" value="1"/>
</dbReference>
<dbReference type="SMART" id="SM00827">
    <property type="entry name" value="PKS_AT"/>
    <property type="match status" value="1"/>
</dbReference>
<evidence type="ECO:0000313" key="10">
    <source>
        <dbReference type="EMBL" id="NAS20276.1"/>
    </source>
</evidence>
<dbReference type="Gene3D" id="3.30.300.30">
    <property type="match status" value="2"/>
</dbReference>
<dbReference type="InterPro" id="IPR000873">
    <property type="entry name" value="AMP-dep_synth/lig_dom"/>
</dbReference>
<dbReference type="SUPFAM" id="SSF55048">
    <property type="entry name" value="Probable ACP-binding domain of malonyl-CoA ACP transacylase"/>
    <property type="match status" value="1"/>
</dbReference>
<proteinExistence type="inferred from homology"/>
<dbReference type="InterPro" id="IPR016039">
    <property type="entry name" value="Thiolase-like"/>
</dbReference>
<feature type="domain" description="Carrier" evidence="8">
    <location>
        <begin position="508"/>
        <end position="583"/>
    </location>
</feature>
<evidence type="ECO:0000256" key="3">
    <source>
        <dbReference type="ARBA" id="ARBA00022553"/>
    </source>
</evidence>
<dbReference type="PROSITE" id="PS00012">
    <property type="entry name" value="PHOSPHOPANTETHEINE"/>
    <property type="match status" value="2"/>
</dbReference>
<dbReference type="InterPro" id="IPR025110">
    <property type="entry name" value="AMP-bd_C"/>
</dbReference>
<dbReference type="SMART" id="SM00825">
    <property type="entry name" value="PKS_KS"/>
    <property type="match status" value="1"/>
</dbReference>
<dbReference type="InterPro" id="IPR045851">
    <property type="entry name" value="AMP-bd_C_sf"/>
</dbReference>
<dbReference type="SUPFAM" id="SSF56801">
    <property type="entry name" value="Acetyl-CoA synthetase-like"/>
    <property type="match status" value="2"/>
</dbReference>
<dbReference type="PANTHER" id="PTHR43775:SF51">
    <property type="entry name" value="INACTIVE PHENOLPHTHIOCEROL SYNTHESIS POLYKETIDE SYNTHASE TYPE I PKS1-RELATED"/>
    <property type="match status" value="1"/>
</dbReference>
<dbReference type="InterPro" id="IPR020806">
    <property type="entry name" value="PKS_PP-bd"/>
</dbReference>
<evidence type="ECO:0000259" key="9">
    <source>
        <dbReference type="PROSITE" id="PS52004"/>
    </source>
</evidence>
<feature type="region of interest" description="Disordered" evidence="7">
    <location>
        <begin position="1544"/>
        <end position="1567"/>
    </location>
</feature>
<organism evidence="10 11">
    <name type="scientific">Herbidospora solisilvae</name>
    <dbReference type="NCBI Taxonomy" id="2696284"/>
    <lineage>
        <taxon>Bacteria</taxon>
        <taxon>Bacillati</taxon>
        <taxon>Actinomycetota</taxon>
        <taxon>Actinomycetes</taxon>
        <taxon>Streptosporangiales</taxon>
        <taxon>Streptosporangiaceae</taxon>
        <taxon>Herbidospora</taxon>
    </lineage>
</organism>
<comment type="similarity">
    <text evidence="6">In the C-terminal section; belongs to the NRP synthetase family.</text>
</comment>
<dbReference type="InterPro" id="IPR010071">
    <property type="entry name" value="AA_adenyl_dom"/>
</dbReference>
<dbReference type="InterPro" id="IPR009081">
    <property type="entry name" value="PP-bd_ACP"/>
</dbReference>
<dbReference type="InterPro" id="IPR020845">
    <property type="entry name" value="AMP-binding_CS"/>
</dbReference>
<dbReference type="Gene3D" id="3.40.366.10">
    <property type="entry name" value="Malonyl-Coenzyme A Acyl Carrier Protein, domain 2"/>
    <property type="match status" value="1"/>
</dbReference>
<dbReference type="InterPro" id="IPR036736">
    <property type="entry name" value="ACP-like_sf"/>
</dbReference>
<dbReference type="InterPro" id="IPR016036">
    <property type="entry name" value="Malonyl_transacylase_ACP-bd"/>
</dbReference>
<dbReference type="Pfam" id="PF00698">
    <property type="entry name" value="Acyl_transf_1"/>
    <property type="match status" value="1"/>
</dbReference>
<feature type="domain" description="Carrier" evidence="8">
    <location>
        <begin position="2731"/>
        <end position="2806"/>
    </location>
</feature>
<dbReference type="Gene3D" id="3.40.47.10">
    <property type="match status" value="1"/>
</dbReference>
<dbReference type="PANTHER" id="PTHR43775">
    <property type="entry name" value="FATTY ACID SYNTHASE"/>
    <property type="match status" value="1"/>
</dbReference>
<dbReference type="SUPFAM" id="SSF52777">
    <property type="entry name" value="CoA-dependent acyltransferases"/>
    <property type="match status" value="4"/>
</dbReference>
<reference evidence="10 11" key="1">
    <citation type="submission" date="2020-01" db="EMBL/GenBank/DDBJ databases">
        <title>Herbidospora sp. NEAU-GS84 nov., a novel actinomycete isolated from soil.</title>
        <authorList>
            <person name="Han L."/>
        </authorList>
    </citation>
    <scope>NUCLEOTIDE SEQUENCE [LARGE SCALE GENOMIC DNA]</scope>
    <source>
        <strain evidence="10 11">NEAU-GS84</strain>
    </source>
</reference>
<sequence>MLFDVLLGAADEAPGQVVVHVRGDGSERVVTHAELRDEALRVAGALLREGIPPGTPIPLVADRSEEFQPLFWGLVAAGLVPVPLAPDPRRVRPVWEFLGRPPTVAGEPPIPEARTLSPAALLRGEKAVDLPVRSPHDVAFLQFSSGSTGDPKGVELTHAAVEANLAQIRAAAAITPGDVSVSWMPYFHDMGLIGTHLVPLAARIKQVKLGPLAFAKRPALWLETAARHRATVLTAANFALALVARRVPDEVLARLDLSSVRLMLVGAEPISPRVWRAFLAKTGLPPHVPQPVYGLAEATLAVTVPPPGSTAEPLVLDRRALAEGRVELTSTGPHAVELMDVGVPVPGCEIRIAGDDRVGPIQVRGPQVARGYHRDVPFGPWLDTGDLGFLHEGRLCVTGRAKDVVFVNGATFHAADLEEVAAGVVRGSVAVVGSSGAEGERVAVFVQAPVPAEVAAEVRRRVAEACGHDDVTVVAVPSTAFARTTSGKLRRSVLRARFEAGEFTPAPRSRADVEAAVTAIWAEVLGVEAVGPHDRFAALGGSSLKAMQMLAAVEDRFGVTLRPSDVRDHDTVAALAAHLLAPPAPDDRPARPGGASPVAVVGMACRFPGADTPERFWELLESGYDAVTPITRFDHPGHGGFLDDPALFDAGFFGLSDEEAAATDPQARLLLELAHEALERAGYAGPRRHGRRVGVFAAAGESGYREVLEAAHGAGGLPAEALTGNLPNLLAARVAHTLDLTGPALAVDTACSSALVALHLARRSLQQGECDLAVVAGVNLTLTPAGYRALGKTRALSPTGRCRAFGAAADGFVPGEGGAALVLARLDDAGRSGDPVLAVVRGTAVNNDGRSLSLLAPNPLTQREVIVQAYAEAGVDPAEVTYVEAHGTGTPVGDPIELRSLRHAFPSGSRLLGSVKTNVGHLLNAAAMPGLVKVVLALGHGRVPPSLHAAPPADGLDGFTVPARPVEWPGPRTAGVNAFGFGGTNAHAILSEAPAREVGRTPHEGLSLLTLSAWSASALRRAADDLAAFLPGHDEGDVCASVALARDEGPHRLAVVADGDLADRLATAEGRVAGPRPRLVFLLPGQGAQGSGADLYANAPVFRQVIDEASDLVGPVGGRTLRDWCADPAADVVRTDVVQPLMVAYGVALARQLRAWGVRPDAVAGHSVGELAAACVSGRLSLADAVTFAAARGRSMHDLCPPGAMAVVPDGTDLPPGVTVAAVNAPGQVVVAGPPEAVEALGGRRVAVTRAFHSPLMDPALGPLAEAAGRITVRPPEIPLLSTVTGEWNPPFDPAYLRDHAARPVRFADTIARLVAEGYDTFLELGPSPALGGAVRAASGAVTTMAAGHAGGARALLETVGTLWQRGLPIDRTAMDRGRTRVDVPAYPFERRRHWPSSRLLHRLVWRERPVDGPRVTVDGLAQALDAPGATVLTGGDVTILVAGAPKRAESADALDAVHRELAEALLPLAATRVLVVTQDVHVDRPEQAVLEGLAAALAGETGFEVRVADLTSREPVEQRVAAVETEIAARGCGLVRWRGGRRSEREPESIVPGRSGGSGSEREPEAVVPAGRDLPADGVYLITGGAGGVGAALARELADRGRPTIVLAGRSSRPPAGLLADLRSRGATADYHAADVSREADVEALLARLPRLDGLFHAAGEARPGPLRGGSPEEIVAGMAAKTRGGHLLAEGVRRHGFTPVVCVAFSSVSSVLPGLAGGLGGYAAANAYLDALCRAEGGPWIAVNLAALAEVGLAARAGLTRGALDPSAALAALRGAIGSGSAQVVVADLAAVPEPAPARPPGDVRTVVRRLVGGALKRDDLGDDESFLSLGLDSLTAVDLVKRLEKELGRTLPVTLFFEFRTLRELSAHLDADGSFPLTPVQVAFQTQQRLYPEISAYGHVRQTITGPLDPSLLEKALGHLVDRHPMLRLRIHADGTQSAAASTPPFLEVRDADDLDALESGLRNRPFDLTRESPLRAVLARTLTGTHLVIVVSHVAADGFSLNVLGEELWTVYTALSRGTTPVLPPPGPTFAEYAAAAEPASAADLAYWTKILKTTPDLRLPYDGDPAGPPLDTVQVALTGERSAALRALAAAHGVSLFHLLLAAYVRCLARWTGGEEVAVNVARARREIRLPGVDRLVGPLADTLPLLAAVRPGEPLPGLAARLRDLWQDAERHATPASADLARLLPAADGPRTASPASFSFARFPAADDPDRPVEVTVTAAGTASAATRLGLLCWESGGELRFSWNFPSRLFHRATVDRLAAEHLAELSAAESSAAERPGLAARLRAQFKATPDAVAVDTGTTRLTYAELDRRSAALAARLRGAGDLIGLMTEPGVDTVVGLVGIVRAGAGWVPLDPAHPEARRRDQLARCGVTTVVTGTSGEGSYDAPDVSPDATAYVIFTSGSTGRPKGVPITWRSLENYLDWALDTFGYHAGDRLAQTASICFDASVRQLLAPLLAGATVVTFTREEVRDPALLAGRLRDVTVWSSVPSLWSRLLDAGPVEHRLRWIHVGGEALPPEHVRRWFDLYGTGARIANLYGPTESTINTTCHVIDERPADDVTTIPIGRPVAGTFVDVDASGELLIAGAGLTPGYLDDPDTAFVERDGVRWYRSGDRVRREAGGDLVFLGRLDAQVKVRGHRVEPGEVEAAFHAHPEVARAAVALTGDRLTAFVEPRPGRDPDPVALRGHLGTTLPAYMIPARIEIVPALPQTGTGKIDRRELHGTPPATPTEELVAEVWRSLLEVPRVSREDDFFALGGDSILILRVFARLAEHLDPLPRPTVVYEHGTLAALARAIDEAEPAAFLPQPAGGPFPLTPAQRGFLLAGQTWLATLRVHGRVDRERFQHAVDACVARHGMLRTIFPGDVQQELPDTLRLPVIFEEAADPAASIAAERARVLEPWAWPLLRLRLVTLTPVEHVLVVHAHHLIGDGYSAALLARELLDSYDRVDPPAPRSTFRDHVARLRPPDGAREAYRKPVVAAGPARTTAFTVGATALRRAASEAGTTLFVAVLAAYHRALTAFTGHDDLMLGVALSGRDDAPPDAHRVFGPYAHAVPVRPAAGDPRAVAAAVTAARAANAEDIRAAQFFFSHLDFTALGPLEGRELRLTWDLDGEIAPVGAQTFLSVRPTPGGDLRMVLRTAVADAERFERLLRAELPAPDAAPTAPPLFGRETAALDAALVGYLPPFDQVRAVAGDAALTREDVRALLFPDGRPRLAEELETPLGRSGFVCLPLFADELAGTPDLAARTAGAVEHAAALGARTVSLAGMIPSLTGYGFDVTRRTGVPVTTGHAATAVSVVLTVQKALAGRRLSELTVAFVGLGSIGRSALGLLLTVAGPPGRLLLCDDAAPLDGLYPGAERCAVDRVYEAGLIVAAVSGHEIVIDVDRLRPGTVVVDDSFPHCFDVARARARRDVTVVGGGLLSMPGIERRLAQDVPAPWLPGTIASCRLESLLPDLPPVLGLVDTGTALACLRAMTAAGVEAAPRHLAGEWT</sequence>